<dbReference type="Proteomes" id="UP000306378">
    <property type="component" value="Unassembled WGS sequence"/>
</dbReference>
<proteinExistence type="predicted"/>
<dbReference type="InterPro" id="IPR025350">
    <property type="entry name" value="DUF4254"/>
</dbReference>
<accession>A0A5R8NPZ3</accession>
<dbReference type="EMBL" id="VBUT01000005">
    <property type="protein sequence ID" value="TLF77693.1"/>
    <property type="molecule type" value="Genomic_DNA"/>
</dbReference>
<name>A0A5R8NPZ3_9NOCA</name>
<evidence type="ECO:0000313" key="1">
    <source>
        <dbReference type="EMBL" id="TLF77693.1"/>
    </source>
</evidence>
<dbReference type="Pfam" id="PF14063">
    <property type="entry name" value="DUF4254"/>
    <property type="match status" value="1"/>
</dbReference>
<dbReference type="RefSeq" id="WP_083874090.1">
    <property type="nucleotide sequence ID" value="NZ_JADLPF010000003.1"/>
</dbReference>
<dbReference type="AlphaFoldDB" id="A0A5R8NPZ3"/>
<gene>
    <name evidence="1" type="ORF">FEK34_15445</name>
</gene>
<reference evidence="1 2" key="1">
    <citation type="submission" date="2019-05" db="EMBL/GenBank/DDBJ databases">
        <title>Genomes sequences of two Nocardia cyriacigeorgica environmental isolates, type strains Nocardia asteroides ATCC 19247 and Nocardia cyriacigeorgica DSM 44484.</title>
        <authorList>
            <person name="Vautrin F."/>
            <person name="Bergeron E."/>
            <person name="Dubost A."/>
            <person name="Abrouk D."/>
            <person name="Rodriguez Nava V."/>
            <person name="Pujic P."/>
        </authorList>
    </citation>
    <scope>NUCLEOTIDE SEQUENCE [LARGE SCALE GENOMIC DNA]</scope>
    <source>
        <strain evidence="1 2">EML 446</strain>
    </source>
</reference>
<sequence length="150" mass="17042">MYTVTAMSATTPFPSCEELLSAVRGHRISAHPLTGLAREFGRMHRRQLHLDEPADRRHRNALIRRVDEWVANHLPPPHPASTLHPESMGTVIDRLAETQVLAFHLLMTIEPSHPSVHKAWYQLAELRDNYTDLTTAVTHRALRLPCTPIP</sequence>
<evidence type="ECO:0000313" key="2">
    <source>
        <dbReference type="Proteomes" id="UP000306378"/>
    </source>
</evidence>
<protein>
    <submittedName>
        <fullName evidence="1">DUF4254 domain-containing protein</fullName>
    </submittedName>
</protein>
<comment type="caution">
    <text evidence="1">The sequence shown here is derived from an EMBL/GenBank/DDBJ whole genome shotgun (WGS) entry which is preliminary data.</text>
</comment>
<organism evidence="1 2">
    <name type="scientific">Nocardia cyriacigeorgica</name>
    <dbReference type="NCBI Taxonomy" id="135487"/>
    <lineage>
        <taxon>Bacteria</taxon>
        <taxon>Bacillati</taxon>
        <taxon>Actinomycetota</taxon>
        <taxon>Actinomycetes</taxon>
        <taxon>Mycobacteriales</taxon>
        <taxon>Nocardiaceae</taxon>
        <taxon>Nocardia</taxon>
    </lineage>
</organism>